<proteinExistence type="inferred from homology"/>
<keyword evidence="2" id="KW-0560">Oxidoreductase</keyword>
<dbReference type="Pfam" id="PF13561">
    <property type="entry name" value="adh_short_C2"/>
    <property type="match status" value="1"/>
</dbReference>
<feature type="domain" description="Ketoreductase" evidence="3">
    <location>
        <begin position="13"/>
        <end position="193"/>
    </location>
</feature>
<dbReference type="Gene3D" id="3.40.50.720">
    <property type="entry name" value="NAD(P)-binding Rossmann-like Domain"/>
    <property type="match status" value="1"/>
</dbReference>
<dbReference type="InterPro" id="IPR036291">
    <property type="entry name" value="NAD(P)-bd_dom_sf"/>
</dbReference>
<evidence type="ECO:0000256" key="2">
    <source>
        <dbReference type="ARBA" id="ARBA00023002"/>
    </source>
</evidence>
<dbReference type="PANTHER" id="PTHR42760:SF133">
    <property type="entry name" value="3-OXOACYL-[ACYL-CARRIER-PROTEIN] REDUCTASE"/>
    <property type="match status" value="1"/>
</dbReference>
<organism evidence="4 5">
    <name type="scientific">Amycolatopsis thermophila</name>
    <dbReference type="NCBI Taxonomy" id="206084"/>
    <lineage>
        <taxon>Bacteria</taxon>
        <taxon>Bacillati</taxon>
        <taxon>Actinomycetota</taxon>
        <taxon>Actinomycetes</taxon>
        <taxon>Pseudonocardiales</taxon>
        <taxon>Pseudonocardiaceae</taxon>
        <taxon>Amycolatopsis</taxon>
    </lineage>
</organism>
<protein>
    <submittedName>
        <fullName evidence="4">NAD(P)-dependent dehydrogenase (Short-subunit alcohol dehydrogenase family)</fullName>
    </submittedName>
</protein>
<comment type="similarity">
    <text evidence="1">Belongs to the short-chain dehydrogenases/reductases (SDR) family.</text>
</comment>
<reference evidence="4 5" key="1">
    <citation type="submission" date="2023-07" db="EMBL/GenBank/DDBJ databases">
        <title>Sequencing the genomes of 1000 actinobacteria strains.</title>
        <authorList>
            <person name="Klenk H.-P."/>
        </authorList>
    </citation>
    <scope>NUCLEOTIDE SEQUENCE [LARGE SCALE GENOMIC DNA]</scope>
    <source>
        <strain evidence="4 5">DSM 45805</strain>
    </source>
</reference>
<evidence type="ECO:0000259" key="3">
    <source>
        <dbReference type="SMART" id="SM00822"/>
    </source>
</evidence>
<dbReference type="RefSeq" id="WP_306998186.1">
    <property type="nucleotide sequence ID" value="NZ_JAUSUT010000001.1"/>
</dbReference>
<dbReference type="Proteomes" id="UP001229651">
    <property type="component" value="Unassembled WGS sequence"/>
</dbReference>
<dbReference type="PANTHER" id="PTHR42760">
    <property type="entry name" value="SHORT-CHAIN DEHYDROGENASES/REDUCTASES FAMILY MEMBER"/>
    <property type="match status" value="1"/>
</dbReference>
<dbReference type="SUPFAM" id="SSF51735">
    <property type="entry name" value="NAD(P)-binding Rossmann-fold domains"/>
    <property type="match status" value="1"/>
</dbReference>
<dbReference type="PRINTS" id="PR00081">
    <property type="entry name" value="GDHRDH"/>
</dbReference>
<accession>A0ABU0F578</accession>
<evidence type="ECO:0000256" key="1">
    <source>
        <dbReference type="ARBA" id="ARBA00006484"/>
    </source>
</evidence>
<evidence type="ECO:0000313" key="4">
    <source>
        <dbReference type="EMBL" id="MDQ0382743.1"/>
    </source>
</evidence>
<gene>
    <name evidence="4" type="ORF">FB470_006737</name>
</gene>
<evidence type="ECO:0000313" key="5">
    <source>
        <dbReference type="Proteomes" id="UP001229651"/>
    </source>
</evidence>
<dbReference type="EMBL" id="JAUSUT010000001">
    <property type="protein sequence ID" value="MDQ0382743.1"/>
    <property type="molecule type" value="Genomic_DNA"/>
</dbReference>
<dbReference type="InterPro" id="IPR057326">
    <property type="entry name" value="KR_dom"/>
</dbReference>
<dbReference type="InterPro" id="IPR002347">
    <property type="entry name" value="SDR_fam"/>
</dbReference>
<comment type="caution">
    <text evidence="4">The sequence shown here is derived from an EMBL/GenBank/DDBJ whole genome shotgun (WGS) entry which is preliminary data.</text>
</comment>
<sequence length="279" mass="28972">MTPREFTLTPAYDRVVVTGGGPGIGRSVALAIAATGTGVYVLGRRVARLEETVKRGAGLPGKIVPVTCDIRDAETVAAAFRTIEEDGGPAQLLYHAAAAAYGSLAEDITPEGFAHVVQSSLVGAFHVIHRWAEPLIGAGLPGACVAVTSALASRETPGVAHSSASKAGVEGFIRSAAREWGRYGIRLNTIGPGPFPSEGTNELWDQGGIRARMESTTALGRLGTEAEIVGPSLFLLSDAARYVTGVSIPVDGGLRLTQWTVHSPAESVSPQDRRAVPSP</sequence>
<name>A0ABU0F578_9PSEU</name>
<keyword evidence="5" id="KW-1185">Reference proteome</keyword>
<dbReference type="SMART" id="SM00822">
    <property type="entry name" value="PKS_KR"/>
    <property type="match status" value="1"/>
</dbReference>